<reference evidence="3 4" key="1">
    <citation type="submission" date="2015-12" db="EMBL/GenBank/DDBJ databases">
        <title>Nitrous oxide reduction kinetics distinguish bacteria harboring typical versus atypical NosZ.</title>
        <authorList>
            <person name="Yoon S."/>
            <person name="Nissen S."/>
            <person name="Park D."/>
            <person name="Sanford R.A."/>
            <person name="Loeffler F.E."/>
        </authorList>
    </citation>
    <scope>NUCLEOTIDE SEQUENCE [LARGE SCALE GENOMIC DNA]</scope>
    <source>
        <strain evidence="3 4">ATCC BAA-841</strain>
    </source>
</reference>
<dbReference type="Proteomes" id="UP000070186">
    <property type="component" value="Unassembled WGS sequence"/>
</dbReference>
<feature type="region of interest" description="Disordered" evidence="1">
    <location>
        <begin position="42"/>
        <end position="66"/>
    </location>
</feature>
<evidence type="ECO:0000256" key="1">
    <source>
        <dbReference type="SAM" id="MobiDB-lite"/>
    </source>
</evidence>
<feature type="compositionally biased region" description="Polar residues" evidence="1">
    <location>
        <begin position="54"/>
        <end position="66"/>
    </location>
</feature>
<accession>A0A133XHW9</accession>
<dbReference type="PANTHER" id="PTHR41532:SF1">
    <property type="entry name" value="FIXS PROTEIN"/>
    <property type="match status" value="1"/>
</dbReference>
<keyword evidence="2" id="KW-1133">Transmembrane helix</keyword>
<name>A0A133XHW9_9RHOO</name>
<feature type="transmembrane region" description="Helical" evidence="2">
    <location>
        <begin position="6"/>
        <end position="26"/>
    </location>
</feature>
<dbReference type="InterPro" id="IPR004714">
    <property type="entry name" value="Cyt_oxidase_maturation_cbb3"/>
</dbReference>
<proteinExistence type="predicted"/>
<comment type="caution">
    <text evidence="3">The sequence shown here is derived from an EMBL/GenBank/DDBJ whole genome shotgun (WGS) entry which is preliminary data.</text>
</comment>
<sequence>MESIYLLIPISVILVFGIALAFWWSVRSGQFDDLEGPGFRVLMDDDERPPPAQNARQPDNNNTEKI</sequence>
<dbReference type="NCBIfam" id="TIGR00847">
    <property type="entry name" value="ccoS"/>
    <property type="match status" value="1"/>
</dbReference>
<protein>
    <submittedName>
        <fullName evidence="3">Cytochrome C oxidase Cbb3</fullName>
    </submittedName>
</protein>
<organism evidence="3 4">
    <name type="scientific">Dechloromonas denitrificans</name>
    <dbReference type="NCBI Taxonomy" id="281362"/>
    <lineage>
        <taxon>Bacteria</taxon>
        <taxon>Pseudomonadati</taxon>
        <taxon>Pseudomonadota</taxon>
        <taxon>Betaproteobacteria</taxon>
        <taxon>Rhodocyclales</taxon>
        <taxon>Azonexaceae</taxon>
        <taxon>Dechloromonas</taxon>
    </lineage>
</organism>
<keyword evidence="2" id="KW-0472">Membrane</keyword>
<keyword evidence="2" id="KW-0812">Transmembrane</keyword>
<dbReference type="STRING" id="281362.AT959_14435"/>
<evidence type="ECO:0000256" key="2">
    <source>
        <dbReference type="SAM" id="Phobius"/>
    </source>
</evidence>
<dbReference type="RefSeq" id="WP_066884230.1">
    <property type="nucleotide sequence ID" value="NZ_LODL01000021.1"/>
</dbReference>
<evidence type="ECO:0000313" key="3">
    <source>
        <dbReference type="EMBL" id="KXB30522.1"/>
    </source>
</evidence>
<gene>
    <name evidence="3" type="ORF">AT959_14435</name>
</gene>
<dbReference type="Pfam" id="PF03597">
    <property type="entry name" value="FixS"/>
    <property type="match status" value="1"/>
</dbReference>
<evidence type="ECO:0000313" key="4">
    <source>
        <dbReference type="Proteomes" id="UP000070186"/>
    </source>
</evidence>
<dbReference type="PANTHER" id="PTHR41532">
    <property type="entry name" value="FIXS PROTEIN"/>
    <property type="match status" value="1"/>
</dbReference>
<dbReference type="AlphaFoldDB" id="A0A133XHW9"/>
<keyword evidence="4" id="KW-1185">Reference proteome</keyword>
<dbReference type="EMBL" id="LODL01000021">
    <property type="protein sequence ID" value="KXB30522.1"/>
    <property type="molecule type" value="Genomic_DNA"/>
</dbReference>